<feature type="transmembrane region" description="Helical" evidence="6">
    <location>
        <begin position="145"/>
        <end position="161"/>
    </location>
</feature>
<evidence type="ECO:0000256" key="3">
    <source>
        <dbReference type="ARBA" id="ARBA00022692"/>
    </source>
</evidence>
<dbReference type="GO" id="GO:0022857">
    <property type="term" value="F:transmembrane transporter activity"/>
    <property type="evidence" value="ECO:0007669"/>
    <property type="project" value="InterPro"/>
</dbReference>
<name>A0A133Y722_9FIRM</name>
<protein>
    <submittedName>
        <fullName evidence="7">Amino acid permease</fullName>
    </submittedName>
</protein>
<dbReference type="Pfam" id="PF13520">
    <property type="entry name" value="AA_permease_2"/>
    <property type="match status" value="1"/>
</dbReference>
<dbReference type="Proteomes" id="UP000070080">
    <property type="component" value="Unassembled WGS sequence"/>
</dbReference>
<evidence type="ECO:0000256" key="5">
    <source>
        <dbReference type="ARBA" id="ARBA00023136"/>
    </source>
</evidence>
<keyword evidence="3 6" id="KW-0812">Transmembrane</keyword>
<feature type="transmembrane region" description="Helical" evidence="6">
    <location>
        <begin position="215"/>
        <end position="231"/>
    </location>
</feature>
<feature type="transmembrane region" description="Helical" evidence="6">
    <location>
        <begin position="111"/>
        <end position="133"/>
    </location>
</feature>
<keyword evidence="4 6" id="KW-1133">Transmembrane helix</keyword>
<accession>A0A133Y722</accession>
<dbReference type="PANTHER" id="PTHR42770">
    <property type="entry name" value="AMINO ACID TRANSPORTER-RELATED"/>
    <property type="match status" value="1"/>
</dbReference>
<keyword evidence="8" id="KW-1185">Reference proteome</keyword>
<organism evidence="7 8">
    <name type="scientific">Amygdalobacter nucleatus</name>
    <dbReference type="NCBI Taxonomy" id="3029274"/>
    <lineage>
        <taxon>Bacteria</taxon>
        <taxon>Bacillati</taxon>
        <taxon>Bacillota</taxon>
        <taxon>Clostridia</taxon>
        <taxon>Eubacteriales</taxon>
        <taxon>Oscillospiraceae</taxon>
        <taxon>Amygdalobacter</taxon>
    </lineage>
</organism>
<feature type="transmembrane region" description="Helical" evidence="6">
    <location>
        <begin position="421"/>
        <end position="441"/>
    </location>
</feature>
<dbReference type="InterPro" id="IPR050367">
    <property type="entry name" value="APC_superfamily"/>
</dbReference>
<sequence>MFGCIILVLREREFHTMENEKSQAGLKKSLALIFVYTVATGSIFTYVSYWDSVFFNYCGPGTFLAFALMSLAILPVALVYSELSSLFHTAGGELIYNTVALNKHAGFFASWLIMAAWISVPPAVVMAIATFISRTFGLALDFQKIMLIAIVILLIVFFMSLQDIQFLVKAQAFCLFANITTTLLTGVLLLCSGHWHLSNLSPLFQTNLESISGIPGWVIGMALLITPFFGFETVPQMVEEGDFPISNTKKAICGSVLTCGAIYTFFFFCVAGLDSFQTLLAGGQDGFMTINAMKNLLGWQIWPLIYGLVSILLGMTASILGFWMSIVRMLYAMGQKNFLPSIVTKLNKHQQPIVPNVFLLLLTLTFVLMQNATTFMNDFFNLMSFGCACAYALTMISAIVMRSKHAKWYANSHSTVVGGNALRILAMVIMVAIAYFCTLGQGRGSWISFGVYMSVGVLIWLWMVLVKWRHSRVVIETPDGKQEF</sequence>
<evidence type="ECO:0000313" key="8">
    <source>
        <dbReference type="Proteomes" id="UP000070080"/>
    </source>
</evidence>
<feature type="transmembrane region" description="Helical" evidence="6">
    <location>
        <begin position="61"/>
        <end position="80"/>
    </location>
</feature>
<feature type="transmembrane region" description="Helical" evidence="6">
    <location>
        <begin position="304"/>
        <end position="331"/>
    </location>
</feature>
<reference evidence="8" key="1">
    <citation type="submission" date="2016-01" db="EMBL/GenBank/DDBJ databases">
        <authorList>
            <person name="Mitreva M."/>
            <person name="Pepin K.H."/>
            <person name="Mihindukulasuriya K.A."/>
            <person name="Fulton R."/>
            <person name="Fronick C."/>
            <person name="O'Laughlin M."/>
            <person name="Miner T."/>
            <person name="Herter B."/>
            <person name="Rosa B.A."/>
            <person name="Cordes M."/>
            <person name="Tomlinson C."/>
            <person name="Wollam A."/>
            <person name="Palsikar V.B."/>
            <person name="Mardis E.R."/>
            <person name="Wilson R.K."/>
        </authorList>
    </citation>
    <scope>NUCLEOTIDE SEQUENCE [LARGE SCALE GENOMIC DNA]</scope>
    <source>
        <strain evidence="8">KA00274</strain>
    </source>
</reference>
<dbReference type="PATRIC" id="fig|1497955.3.peg.1287"/>
<dbReference type="GO" id="GO:0005886">
    <property type="term" value="C:plasma membrane"/>
    <property type="evidence" value="ECO:0007669"/>
    <property type="project" value="UniProtKB-SubCell"/>
</dbReference>
<keyword evidence="2" id="KW-1003">Cell membrane</keyword>
<feature type="transmembrane region" description="Helical" evidence="6">
    <location>
        <begin position="379"/>
        <end position="400"/>
    </location>
</feature>
<feature type="transmembrane region" description="Helical" evidence="6">
    <location>
        <begin position="447"/>
        <end position="466"/>
    </location>
</feature>
<proteinExistence type="predicted"/>
<evidence type="ECO:0000256" key="6">
    <source>
        <dbReference type="SAM" id="Phobius"/>
    </source>
</evidence>
<dbReference type="PIRSF" id="PIRSF006060">
    <property type="entry name" value="AA_transporter"/>
    <property type="match status" value="1"/>
</dbReference>
<comment type="caution">
    <text evidence="7">The sequence shown here is derived from an EMBL/GenBank/DDBJ whole genome shotgun (WGS) entry which is preliminary data.</text>
</comment>
<dbReference type="InterPro" id="IPR002293">
    <property type="entry name" value="AA/rel_permease1"/>
</dbReference>
<feature type="transmembrane region" description="Helical" evidence="6">
    <location>
        <begin position="352"/>
        <end position="373"/>
    </location>
</feature>
<dbReference type="Gene3D" id="1.20.1740.10">
    <property type="entry name" value="Amino acid/polyamine transporter I"/>
    <property type="match status" value="1"/>
</dbReference>
<dbReference type="PANTHER" id="PTHR42770:SF7">
    <property type="entry name" value="MEMBRANE PROTEIN"/>
    <property type="match status" value="1"/>
</dbReference>
<feature type="transmembrane region" description="Helical" evidence="6">
    <location>
        <begin position="30"/>
        <end position="49"/>
    </location>
</feature>
<comment type="subcellular location">
    <subcellularLocation>
        <location evidence="1">Cell membrane</location>
        <topology evidence="1">Multi-pass membrane protein</topology>
    </subcellularLocation>
</comment>
<evidence type="ECO:0000256" key="1">
    <source>
        <dbReference type="ARBA" id="ARBA00004651"/>
    </source>
</evidence>
<feature type="transmembrane region" description="Helical" evidence="6">
    <location>
        <begin position="173"/>
        <end position="195"/>
    </location>
</feature>
<gene>
    <name evidence="7" type="ORF">HMPREF1872_01320</name>
</gene>
<dbReference type="EMBL" id="LSCV01000044">
    <property type="protein sequence ID" value="KXB38998.1"/>
    <property type="molecule type" value="Genomic_DNA"/>
</dbReference>
<dbReference type="STRING" id="1497955.HMPREF1872_01320"/>
<evidence type="ECO:0000256" key="4">
    <source>
        <dbReference type="ARBA" id="ARBA00022989"/>
    </source>
</evidence>
<dbReference type="AlphaFoldDB" id="A0A133Y722"/>
<evidence type="ECO:0000256" key="2">
    <source>
        <dbReference type="ARBA" id="ARBA00022475"/>
    </source>
</evidence>
<keyword evidence="5 6" id="KW-0472">Membrane</keyword>
<feature type="transmembrane region" description="Helical" evidence="6">
    <location>
        <begin position="252"/>
        <end position="273"/>
    </location>
</feature>
<evidence type="ECO:0000313" key="7">
    <source>
        <dbReference type="EMBL" id="KXB38998.1"/>
    </source>
</evidence>